<feature type="domain" description="Ferrous iron transporter FeoA-like" evidence="2">
    <location>
        <begin position="39"/>
        <end position="110"/>
    </location>
</feature>
<comment type="caution">
    <text evidence="3">The sequence shown here is derived from an EMBL/GenBank/DDBJ whole genome shotgun (WGS) entry which is preliminary data.</text>
</comment>
<gene>
    <name evidence="3" type="ORF">HMPREF0454_01305</name>
</gene>
<dbReference type="HOGENOM" id="CLU_150646_13_0_6"/>
<dbReference type="InterPro" id="IPR007167">
    <property type="entry name" value="Fe-transptr_FeoA-like"/>
</dbReference>
<sequence>MRGAIAKDKNNPVLPSDIKPQTRVFPRSKLPNVRRFFMHQLIPGHQYKIIGFSPLISPAYRQKLLSLGFLPGSPFSVVRIAPLGDPIEVKSRRVSLVLRKKDLELLTIESMPLDDKTKTTVMTPQITANGA</sequence>
<reference evidence="3 4" key="1">
    <citation type="submission" date="2011-08" db="EMBL/GenBank/DDBJ databases">
        <authorList>
            <person name="Weinstock G."/>
            <person name="Sodergren E."/>
            <person name="Clifton S."/>
            <person name="Fulton L."/>
            <person name="Fulton B."/>
            <person name="Courtney L."/>
            <person name="Fronick C."/>
            <person name="Harrison M."/>
            <person name="Strong C."/>
            <person name="Farmer C."/>
            <person name="Delahaunty K."/>
            <person name="Markovic C."/>
            <person name="Hall O."/>
            <person name="Minx P."/>
            <person name="Tomlinson C."/>
            <person name="Mitreva M."/>
            <person name="Hou S."/>
            <person name="Chen J."/>
            <person name="Wollam A."/>
            <person name="Pepin K.H."/>
            <person name="Johnson M."/>
            <person name="Bhonagiri V."/>
            <person name="Zhang X."/>
            <person name="Suruliraj S."/>
            <person name="Warren W."/>
            <person name="Chinwalla A."/>
            <person name="Mardis E.R."/>
            <person name="Wilson R.K."/>
        </authorList>
    </citation>
    <scope>NUCLEOTIDE SEQUENCE [LARGE SCALE GENOMIC DNA]</scope>
    <source>
        <strain evidence="3 4">ATCC 51873</strain>
    </source>
</reference>
<dbReference type="InterPro" id="IPR038157">
    <property type="entry name" value="FeoA_core_dom"/>
</dbReference>
<keyword evidence="1" id="KW-0408">Iron</keyword>
<dbReference type="PANTHER" id="PTHR42954">
    <property type="entry name" value="FE(2+) TRANSPORT PROTEIN A"/>
    <property type="match status" value="1"/>
</dbReference>
<dbReference type="InterPro" id="IPR008988">
    <property type="entry name" value="Transcriptional_repressor_C"/>
</dbReference>
<dbReference type="Gene3D" id="2.30.30.90">
    <property type="match status" value="1"/>
</dbReference>
<dbReference type="PANTHER" id="PTHR42954:SF2">
    <property type="entry name" value="FE(2+) TRANSPORT PROTEIN A"/>
    <property type="match status" value="1"/>
</dbReference>
<dbReference type="PATRIC" id="fig|1002364.3.peg.1199"/>
<dbReference type="AlphaFoldDB" id="G9Y425"/>
<dbReference type="NCBIfam" id="NF007106">
    <property type="entry name" value="PRK09555.1"/>
    <property type="match status" value="1"/>
</dbReference>
<dbReference type="Proteomes" id="UP000005959">
    <property type="component" value="Unassembled WGS sequence"/>
</dbReference>
<evidence type="ECO:0000259" key="2">
    <source>
        <dbReference type="SMART" id="SM00899"/>
    </source>
</evidence>
<dbReference type="EMBL" id="AGCI01000026">
    <property type="protein sequence ID" value="EHM44992.1"/>
    <property type="molecule type" value="Genomic_DNA"/>
</dbReference>
<protein>
    <submittedName>
        <fullName evidence="3">FeoA domain protein</fullName>
    </submittedName>
</protein>
<dbReference type="Pfam" id="PF04023">
    <property type="entry name" value="FeoA"/>
    <property type="match status" value="1"/>
</dbReference>
<dbReference type="InterPro" id="IPR052713">
    <property type="entry name" value="FeoA"/>
</dbReference>
<evidence type="ECO:0000313" key="3">
    <source>
        <dbReference type="EMBL" id="EHM44992.1"/>
    </source>
</evidence>
<dbReference type="SMART" id="SM00899">
    <property type="entry name" value="FeoA"/>
    <property type="match status" value="1"/>
</dbReference>
<name>G9Y425_HAFAL</name>
<proteinExistence type="predicted"/>
<organism evidence="3 4">
    <name type="scientific">Hafnia alvei ATCC 51873</name>
    <dbReference type="NCBI Taxonomy" id="1002364"/>
    <lineage>
        <taxon>Bacteria</taxon>
        <taxon>Pseudomonadati</taxon>
        <taxon>Pseudomonadota</taxon>
        <taxon>Gammaproteobacteria</taxon>
        <taxon>Enterobacterales</taxon>
        <taxon>Hafniaceae</taxon>
        <taxon>Hafnia</taxon>
    </lineage>
</organism>
<accession>G9Y425</accession>
<dbReference type="GO" id="GO:0046914">
    <property type="term" value="F:transition metal ion binding"/>
    <property type="evidence" value="ECO:0007669"/>
    <property type="project" value="InterPro"/>
</dbReference>
<evidence type="ECO:0000256" key="1">
    <source>
        <dbReference type="ARBA" id="ARBA00023004"/>
    </source>
</evidence>
<evidence type="ECO:0000313" key="4">
    <source>
        <dbReference type="Proteomes" id="UP000005959"/>
    </source>
</evidence>
<dbReference type="SUPFAM" id="SSF50037">
    <property type="entry name" value="C-terminal domain of transcriptional repressors"/>
    <property type="match status" value="1"/>
</dbReference>